<dbReference type="PROSITE" id="PS50987">
    <property type="entry name" value="HTH_ARSR_2"/>
    <property type="match status" value="1"/>
</dbReference>
<keyword evidence="3" id="KW-1185">Reference proteome</keyword>
<accession>A0A508T9J2</accession>
<dbReference type="AlphaFoldDB" id="A0A508T9J2"/>
<dbReference type="PANTHER" id="PTHR39168:SF1">
    <property type="entry name" value="TRANSCRIPTIONAL REGULATORY PROTEIN"/>
    <property type="match status" value="1"/>
</dbReference>
<dbReference type="CDD" id="cd00090">
    <property type="entry name" value="HTH_ARSR"/>
    <property type="match status" value="1"/>
</dbReference>
<reference evidence="2" key="1">
    <citation type="submission" date="2019-02" db="EMBL/GenBank/DDBJ databases">
        <authorList>
            <person name="Pothier F.J."/>
        </authorList>
    </citation>
    <scope>NUCLEOTIDE SEQUENCE</scope>
    <source>
        <strain evidence="2">CI-1B</strain>
    </source>
</reference>
<dbReference type="InterPro" id="IPR036390">
    <property type="entry name" value="WH_DNA-bd_sf"/>
</dbReference>
<comment type="caution">
    <text evidence="2">The sequence shown here is derived from an EMBL/GenBank/DDBJ whole genome shotgun (WGS) entry which is preliminary data.</text>
</comment>
<dbReference type="InterPro" id="IPR011991">
    <property type="entry name" value="ArsR-like_HTH"/>
</dbReference>
<dbReference type="EMBL" id="CAADFC020000009">
    <property type="protein sequence ID" value="VIO69618.1"/>
    <property type="molecule type" value="Genomic_DNA"/>
</dbReference>
<dbReference type="GO" id="GO:0003700">
    <property type="term" value="F:DNA-binding transcription factor activity"/>
    <property type="evidence" value="ECO:0007669"/>
    <property type="project" value="InterPro"/>
</dbReference>
<dbReference type="GO" id="GO:0097063">
    <property type="term" value="F:cadmium ion sensor activity"/>
    <property type="evidence" value="ECO:0007669"/>
    <property type="project" value="TreeGrafter"/>
</dbReference>
<dbReference type="GO" id="GO:0003677">
    <property type="term" value="F:DNA binding"/>
    <property type="evidence" value="ECO:0007669"/>
    <property type="project" value="TreeGrafter"/>
</dbReference>
<dbReference type="SMART" id="SM00418">
    <property type="entry name" value="HTH_ARSR"/>
    <property type="match status" value="1"/>
</dbReference>
<proteinExistence type="predicted"/>
<evidence type="ECO:0000313" key="3">
    <source>
        <dbReference type="Proteomes" id="UP000328092"/>
    </source>
</evidence>
<dbReference type="Proteomes" id="UP000328092">
    <property type="component" value="Unassembled WGS sequence"/>
</dbReference>
<dbReference type="InterPro" id="IPR052543">
    <property type="entry name" value="HTH_Metal-responsive_Reg"/>
</dbReference>
<name>A0A508T9J2_9BRAD</name>
<dbReference type="InterPro" id="IPR036388">
    <property type="entry name" value="WH-like_DNA-bd_sf"/>
</dbReference>
<evidence type="ECO:0000259" key="1">
    <source>
        <dbReference type="PROSITE" id="PS50987"/>
    </source>
</evidence>
<feature type="domain" description="HTH arsR-type" evidence="1">
    <location>
        <begin position="1"/>
        <end position="94"/>
    </location>
</feature>
<gene>
    <name evidence="2" type="ORF">CI1B_28250</name>
</gene>
<dbReference type="OrthoDB" id="9797716at2"/>
<dbReference type="RefSeq" id="WP_139859737.1">
    <property type="nucleotide sequence ID" value="NZ_CAADFC020000009.1"/>
</dbReference>
<dbReference type="PANTHER" id="PTHR39168">
    <property type="entry name" value="TRANSCRIPTIONAL REGULATOR-RELATED"/>
    <property type="match status" value="1"/>
</dbReference>
<evidence type="ECO:0000313" key="2">
    <source>
        <dbReference type="EMBL" id="VIO69618.1"/>
    </source>
</evidence>
<sequence>MSSPNKLAEVGDIIGDQARAVILCTLLDGCSHSATELAGVAGVTPQTASWHLAKLTDGQLITPERRGRNRYFRLAGPLVGQALEAVMAIAITAVRPSRSHALSEREQTLRDARTCYDHFAGKLGVGLTQAFIKQKLIVLSRDGGLLTARGTKSLSDFGIDLAAVQGSKRQFCRSCLDWSEQRPHLGGAVAAAFATRCFDLGWVRRLPGTRAIAITPPGIKGFRERFGMTV</sequence>
<dbReference type="GO" id="GO:0032791">
    <property type="term" value="F:lead ion binding"/>
    <property type="evidence" value="ECO:0007669"/>
    <property type="project" value="TreeGrafter"/>
</dbReference>
<dbReference type="Gene3D" id="1.10.10.10">
    <property type="entry name" value="Winged helix-like DNA-binding domain superfamily/Winged helix DNA-binding domain"/>
    <property type="match status" value="1"/>
</dbReference>
<organism evidence="2 3">
    <name type="scientific">Bradyrhizobium ivorense</name>
    <dbReference type="NCBI Taxonomy" id="2511166"/>
    <lineage>
        <taxon>Bacteria</taxon>
        <taxon>Pseudomonadati</taxon>
        <taxon>Pseudomonadota</taxon>
        <taxon>Alphaproteobacteria</taxon>
        <taxon>Hyphomicrobiales</taxon>
        <taxon>Nitrobacteraceae</taxon>
        <taxon>Bradyrhizobium</taxon>
    </lineage>
</organism>
<dbReference type="SUPFAM" id="SSF46785">
    <property type="entry name" value="Winged helix' DNA-binding domain"/>
    <property type="match status" value="1"/>
</dbReference>
<protein>
    <recommendedName>
        <fullName evidence="1">HTH arsR-type domain-containing protein</fullName>
    </recommendedName>
</protein>
<dbReference type="GO" id="GO:0010288">
    <property type="term" value="P:response to lead ion"/>
    <property type="evidence" value="ECO:0007669"/>
    <property type="project" value="TreeGrafter"/>
</dbReference>
<dbReference type="GO" id="GO:0046686">
    <property type="term" value="P:response to cadmium ion"/>
    <property type="evidence" value="ECO:0007669"/>
    <property type="project" value="TreeGrafter"/>
</dbReference>
<dbReference type="InterPro" id="IPR001845">
    <property type="entry name" value="HTH_ArsR_DNA-bd_dom"/>
</dbReference>